<evidence type="ECO:0000313" key="8">
    <source>
        <dbReference type="EMBL" id="RHL28509.1"/>
    </source>
</evidence>
<dbReference type="EMBL" id="QRUJ01000003">
    <property type="protein sequence ID" value="RGR55898.1"/>
    <property type="molecule type" value="Genomic_DNA"/>
</dbReference>
<dbReference type="EMBL" id="JRFS01000025">
    <property type="protein sequence ID" value="PWE83178.1"/>
    <property type="molecule type" value="Genomic_DNA"/>
</dbReference>
<sequence length="268" mass="31376">MDIIKQTQDLTYLKWSHIRSSSGTAGTFLKSESIMGDKKIYYKLSNFDPVNGVIGHECINEIIVDRLLTTLGVEHLNYELIHADIEIEGRIYNTFLCASKDFKKRGESKIALDDYYRANARKGESHYDFCVRCGWERYIDQMIVIDYLILNRDRHGANIEILRNTREHSLRIAPLFDHGLSLMYSCMSDQDIDKFDIMEDKRCQNFIGGYSCYDNLQIVGGKKELFTGKLQEKDKTFIFDGLQDIVSDKFIEKAWNMIYERYKIYENL</sequence>
<dbReference type="Proteomes" id="UP000261052">
    <property type="component" value="Unassembled WGS sequence"/>
</dbReference>
<evidence type="ECO:0000313" key="1">
    <source>
        <dbReference type="EMBL" id="PWE83178.1"/>
    </source>
</evidence>
<dbReference type="Proteomes" id="UP000285290">
    <property type="component" value="Unassembled WGS sequence"/>
</dbReference>
<proteinExistence type="predicted"/>
<evidence type="ECO:0000313" key="3">
    <source>
        <dbReference type="EMBL" id="RGR55898.1"/>
    </source>
</evidence>
<dbReference type="Proteomes" id="UP000283297">
    <property type="component" value="Unassembled WGS sequence"/>
</dbReference>
<evidence type="ECO:0000313" key="7">
    <source>
        <dbReference type="EMBL" id="RHI19978.1"/>
    </source>
</evidence>
<dbReference type="EMBL" id="QRXG01000023">
    <property type="protein sequence ID" value="RGT79787.1"/>
    <property type="molecule type" value="Genomic_DNA"/>
</dbReference>
<dbReference type="EMBL" id="QSQP01000031">
    <property type="protein sequence ID" value="RGK39035.1"/>
    <property type="molecule type" value="Genomic_DNA"/>
</dbReference>
<reference evidence="10 11" key="2">
    <citation type="submission" date="2018-08" db="EMBL/GenBank/DDBJ databases">
        <title>A genome reference for cultivated species of the human gut microbiota.</title>
        <authorList>
            <person name="Zou Y."/>
            <person name="Xue W."/>
            <person name="Luo G."/>
        </authorList>
    </citation>
    <scope>NUCLEOTIDE SEQUENCE [LARGE SCALE GENOMIC DNA]</scope>
    <source>
        <strain evidence="4 14">AF18-16LB</strain>
        <strain evidence="3 11">AF25-15</strain>
        <strain evidence="8 12">AF38-24</strain>
        <strain evidence="7 16">AM16-11</strain>
        <strain evidence="6 15">AM29-10</strain>
        <strain evidence="5 13">AM47-6BH</strain>
        <strain evidence="2 10">TF11-15AC</strain>
    </source>
</reference>
<protein>
    <recommendedName>
        <fullName evidence="17">PI3K/PI4K catalytic domain-containing protein</fullName>
    </recommendedName>
</protein>
<evidence type="ECO:0000313" key="9">
    <source>
        <dbReference type="Proteomes" id="UP000245905"/>
    </source>
</evidence>
<dbReference type="RefSeq" id="WP_109258307.1">
    <property type="nucleotide sequence ID" value="NZ_JAQDCR010000001.1"/>
</dbReference>
<dbReference type="Proteomes" id="UP000245905">
    <property type="component" value="Unassembled WGS sequence"/>
</dbReference>
<evidence type="ECO:0000313" key="15">
    <source>
        <dbReference type="Proteomes" id="UP000285290"/>
    </source>
</evidence>
<dbReference type="AlphaFoldDB" id="A0A2U2EFB8"/>
<organism evidence="1 9">
    <name type="scientific">Agathobacter rectalis</name>
    <dbReference type="NCBI Taxonomy" id="39491"/>
    <lineage>
        <taxon>Bacteria</taxon>
        <taxon>Bacillati</taxon>
        <taxon>Bacillota</taxon>
        <taxon>Clostridia</taxon>
        <taxon>Lachnospirales</taxon>
        <taxon>Lachnospiraceae</taxon>
        <taxon>Agathobacter</taxon>
    </lineage>
</organism>
<dbReference type="Gene3D" id="1.10.1070.20">
    <property type="match status" value="1"/>
</dbReference>
<evidence type="ECO:0000313" key="4">
    <source>
        <dbReference type="EMBL" id="RGT79787.1"/>
    </source>
</evidence>
<evidence type="ECO:0000313" key="16">
    <source>
        <dbReference type="Proteomes" id="UP000285865"/>
    </source>
</evidence>
<evidence type="ECO:0000313" key="10">
    <source>
        <dbReference type="Proteomes" id="UP000261052"/>
    </source>
</evidence>
<dbReference type="Proteomes" id="UP000284296">
    <property type="component" value="Unassembled WGS sequence"/>
</dbReference>
<evidence type="ECO:0000313" key="2">
    <source>
        <dbReference type="EMBL" id="RGK39035.1"/>
    </source>
</evidence>
<dbReference type="EMBL" id="QSKC01000007">
    <property type="protein sequence ID" value="RHE32382.1"/>
    <property type="molecule type" value="Genomic_DNA"/>
</dbReference>
<evidence type="ECO:0000313" key="13">
    <source>
        <dbReference type="Proteomes" id="UP000283721"/>
    </source>
</evidence>
<reference evidence="1 9" key="1">
    <citation type="submission" date="2014-09" db="EMBL/GenBank/DDBJ databases">
        <title>Butyrate-producing bacteria isolated from human gut.</title>
        <authorList>
            <person name="Zhang Q."/>
            <person name="Zhao L."/>
        </authorList>
    </citation>
    <scope>NUCLEOTIDE SEQUENCE [LARGE SCALE GENOMIC DNA]</scope>
    <source>
        <strain evidence="1 9">R22</strain>
    </source>
</reference>
<evidence type="ECO:0000313" key="11">
    <source>
        <dbReference type="Proteomes" id="UP000266066"/>
    </source>
</evidence>
<evidence type="ECO:0000313" key="14">
    <source>
        <dbReference type="Proteomes" id="UP000284296"/>
    </source>
</evidence>
<evidence type="ECO:0000313" key="5">
    <source>
        <dbReference type="EMBL" id="RGZ91656.1"/>
    </source>
</evidence>
<accession>A0A2U2EFB8</accession>
<dbReference type="Proteomes" id="UP000283721">
    <property type="component" value="Unassembled WGS sequence"/>
</dbReference>
<comment type="caution">
    <text evidence="1">The sequence shown here is derived from an EMBL/GenBank/DDBJ whole genome shotgun (WGS) entry which is preliminary data.</text>
</comment>
<name>A0A2U2EFB8_9FIRM</name>
<gene>
    <name evidence="8" type="ORF">DW028_07590</name>
    <name evidence="7" type="ORF">DW172_11360</name>
    <name evidence="6" type="ORF">DW753_07300</name>
    <name evidence="5" type="ORF">DW967_09995</name>
    <name evidence="4" type="ORF">DWX06_11770</name>
    <name evidence="3" type="ORF">DWY38_03985</name>
    <name evidence="2" type="ORF">DXD13_14990</name>
    <name evidence="1" type="ORF">LD38_11450</name>
</gene>
<evidence type="ECO:0000313" key="6">
    <source>
        <dbReference type="EMBL" id="RHE32382.1"/>
    </source>
</evidence>
<evidence type="ECO:0000313" key="12">
    <source>
        <dbReference type="Proteomes" id="UP000283297"/>
    </source>
</evidence>
<dbReference type="EMBL" id="QSES01000017">
    <property type="protein sequence ID" value="RGZ91656.1"/>
    <property type="molecule type" value="Genomic_DNA"/>
</dbReference>
<dbReference type="Proteomes" id="UP000266066">
    <property type="component" value="Unassembled WGS sequence"/>
</dbReference>
<dbReference type="EMBL" id="QRKN01000010">
    <property type="protein sequence ID" value="RHI19978.1"/>
    <property type="molecule type" value="Genomic_DNA"/>
</dbReference>
<evidence type="ECO:0008006" key="17">
    <source>
        <dbReference type="Google" id="ProtNLM"/>
    </source>
</evidence>
<dbReference type="EMBL" id="QRON01000004">
    <property type="protein sequence ID" value="RHL28509.1"/>
    <property type="molecule type" value="Genomic_DNA"/>
</dbReference>
<dbReference type="Proteomes" id="UP000285865">
    <property type="component" value="Unassembled WGS sequence"/>
</dbReference>